<dbReference type="Pfam" id="PF00515">
    <property type="entry name" value="TPR_1"/>
    <property type="match status" value="1"/>
</dbReference>
<protein>
    <submittedName>
        <fullName evidence="4">Uncharacterized protein</fullName>
    </submittedName>
</protein>
<dbReference type="PANTHER" id="PTHR45641">
    <property type="entry name" value="TETRATRICOPEPTIDE REPEAT PROTEIN (AFU_ORTHOLOGUE AFUA_6G03870)"/>
    <property type="match status" value="1"/>
</dbReference>
<dbReference type="SUPFAM" id="SSF48452">
    <property type="entry name" value="TPR-like"/>
    <property type="match status" value="1"/>
</dbReference>
<evidence type="ECO:0000256" key="1">
    <source>
        <dbReference type="ARBA" id="ARBA00022737"/>
    </source>
</evidence>
<dbReference type="PANTHER" id="PTHR45641:SF1">
    <property type="entry name" value="AAA+ ATPASE DOMAIN-CONTAINING PROTEIN"/>
    <property type="match status" value="1"/>
</dbReference>
<evidence type="ECO:0000256" key="2">
    <source>
        <dbReference type="ARBA" id="ARBA00022803"/>
    </source>
</evidence>
<keyword evidence="1" id="KW-0677">Repeat</keyword>
<dbReference type="PROSITE" id="PS50005">
    <property type="entry name" value="TPR"/>
    <property type="match status" value="1"/>
</dbReference>
<name>A0A7J7KIU2_BUGNE</name>
<evidence type="ECO:0000313" key="4">
    <source>
        <dbReference type="EMBL" id="KAF6037528.1"/>
    </source>
</evidence>
<dbReference type="EMBL" id="VXIV02000554">
    <property type="protein sequence ID" value="KAF6037528.1"/>
    <property type="molecule type" value="Genomic_DNA"/>
</dbReference>
<dbReference type="PROSITE" id="PS50293">
    <property type="entry name" value="TPR_REGION"/>
    <property type="match status" value="1"/>
</dbReference>
<reference evidence="4" key="1">
    <citation type="submission" date="2020-06" db="EMBL/GenBank/DDBJ databases">
        <title>Draft genome of Bugula neritina, a colonial animal packing powerful symbionts and potential medicines.</title>
        <authorList>
            <person name="Rayko M."/>
        </authorList>
    </citation>
    <scope>NUCLEOTIDE SEQUENCE [LARGE SCALE GENOMIC DNA]</scope>
    <source>
        <strain evidence="4">Kwan_BN1</strain>
    </source>
</reference>
<accession>A0A7J7KIU2</accession>
<dbReference type="InterPro" id="IPR019734">
    <property type="entry name" value="TPR_rpt"/>
</dbReference>
<feature type="repeat" description="TPR" evidence="3">
    <location>
        <begin position="93"/>
        <end position="126"/>
    </location>
</feature>
<dbReference type="Gene3D" id="1.25.40.10">
    <property type="entry name" value="Tetratricopeptide repeat domain"/>
    <property type="match status" value="1"/>
</dbReference>
<dbReference type="InterPro" id="IPR011990">
    <property type="entry name" value="TPR-like_helical_dom_sf"/>
</dbReference>
<gene>
    <name evidence="4" type="ORF">EB796_004144</name>
</gene>
<keyword evidence="2 3" id="KW-0802">TPR repeat</keyword>
<organism evidence="4 5">
    <name type="scientific">Bugula neritina</name>
    <name type="common">Brown bryozoan</name>
    <name type="synonym">Sertularia neritina</name>
    <dbReference type="NCBI Taxonomy" id="10212"/>
    <lineage>
        <taxon>Eukaryota</taxon>
        <taxon>Metazoa</taxon>
        <taxon>Spiralia</taxon>
        <taxon>Lophotrochozoa</taxon>
        <taxon>Bryozoa</taxon>
        <taxon>Gymnolaemata</taxon>
        <taxon>Cheilostomatida</taxon>
        <taxon>Flustrina</taxon>
        <taxon>Buguloidea</taxon>
        <taxon>Bugulidae</taxon>
        <taxon>Bugula</taxon>
    </lineage>
</organism>
<sequence length="150" mass="16625">MLIVRVNGSLAVLRELVNQVALDNPGFTLKMEVEFFCGDFEQSIQTVKANCGADIFDKNPKDFSETIRSSSDSIPQLHLNIVNRNDAVHAHIASSHGNIGIVYNNMGEYSKALEYYRKGLEMQLAVYGSDAVHAAIDTSYKNNGNVYRHG</sequence>
<keyword evidence="5" id="KW-1185">Reference proteome</keyword>
<comment type="caution">
    <text evidence="4">The sequence shown here is derived from an EMBL/GenBank/DDBJ whole genome shotgun (WGS) entry which is preliminary data.</text>
</comment>
<dbReference type="SMART" id="SM00028">
    <property type="entry name" value="TPR"/>
    <property type="match status" value="1"/>
</dbReference>
<evidence type="ECO:0000256" key="3">
    <source>
        <dbReference type="PROSITE-ProRule" id="PRU00339"/>
    </source>
</evidence>
<dbReference type="OrthoDB" id="5986190at2759"/>
<dbReference type="AlphaFoldDB" id="A0A7J7KIU2"/>
<evidence type="ECO:0000313" key="5">
    <source>
        <dbReference type="Proteomes" id="UP000593567"/>
    </source>
</evidence>
<proteinExistence type="predicted"/>
<dbReference type="Proteomes" id="UP000593567">
    <property type="component" value="Unassembled WGS sequence"/>
</dbReference>